<dbReference type="InterPro" id="IPR001173">
    <property type="entry name" value="Glyco_trans_2-like"/>
</dbReference>
<gene>
    <name evidence="2" type="ORF">L0M14_17190</name>
</gene>
<dbReference type="SUPFAM" id="SSF53448">
    <property type="entry name" value="Nucleotide-diphospho-sugar transferases"/>
    <property type="match status" value="1"/>
</dbReference>
<keyword evidence="3" id="KW-1185">Reference proteome</keyword>
<evidence type="ECO:0000313" key="3">
    <source>
        <dbReference type="Proteomes" id="UP001649230"/>
    </source>
</evidence>
<dbReference type="Gene3D" id="3.90.550.10">
    <property type="entry name" value="Spore Coat Polysaccharide Biosynthesis Protein SpsA, Chain A"/>
    <property type="match status" value="1"/>
</dbReference>
<dbReference type="InterPro" id="IPR029044">
    <property type="entry name" value="Nucleotide-diphossugar_trans"/>
</dbReference>
<name>A0ABY3SC77_9BACL</name>
<protein>
    <submittedName>
        <fullName evidence="2">Glycosyltransferase</fullName>
    </submittedName>
</protein>
<dbReference type="RefSeq" id="WP_235117887.1">
    <property type="nucleotide sequence ID" value="NZ_CP090978.1"/>
</dbReference>
<organism evidence="2 3">
    <name type="scientific">Paenibacillus hexagrammi</name>
    <dbReference type="NCBI Taxonomy" id="2908839"/>
    <lineage>
        <taxon>Bacteria</taxon>
        <taxon>Bacillati</taxon>
        <taxon>Bacillota</taxon>
        <taxon>Bacilli</taxon>
        <taxon>Bacillales</taxon>
        <taxon>Paenibacillaceae</taxon>
        <taxon>Paenibacillus</taxon>
    </lineage>
</organism>
<evidence type="ECO:0000259" key="1">
    <source>
        <dbReference type="Pfam" id="PF00535"/>
    </source>
</evidence>
<dbReference type="EMBL" id="CP090978">
    <property type="protein sequence ID" value="UJF31541.1"/>
    <property type="molecule type" value="Genomic_DNA"/>
</dbReference>
<dbReference type="InterPro" id="IPR050834">
    <property type="entry name" value="Glycosyltransf_2"/>
</dbReference>
<reference evidence="2 3" key="1">
    <citation type="journal article" date="2024" name="Int. J. Syst. Evol. Microbiol.">
        <title>Paenibacillus hexagrammi sp. nov., a novel bacterium isolated from the gut content of Hexagrammos agrammus.</title>
        <authorList>
            <person name="Jung H.K."/>
            <person name="Kim D.G."/>
            <person name="Zin H."/>
            <person name="Park J."/>
            <person name="Jung H."/>
            <person name="Kim Y.O."/>
            <person name="Kong H.J."/>
            <person name="Kim J.W."/>
            <person name="Kim Y.S."/>
        </authorList>
    </citation>
    <scope>NUCLEOTIDE SEQUENCE [LARGE SCALE GENOMIC DNA]</scope>
    <source>
        <strain evidence="2 3">YPD9-1</strain>
    </source>
</reference>
<dbReference type="CDD" id="cd00761">
    <property type="entry name" value="Glyco_tranf_GTA_type"/>
    <property type="match status" value="1"/>
</dbReference>
<dbReference type="Proteomes" id="UP001649230">
    <property type="component" value="Chromosome"/>
</dbReference>
<feature type="domain" description="Glycosyltransferase 2-like" evidence="1">
    <location>
        <begin position="6"/>
        <end position="108"/>
    </location>
</feature>
<accession>A0ABY3SC77</accession>
<proteinExistence type="predicted"/>
<dbReference type="PANTHER" id="PTHR43685">
    <property type="entry name" value="GLYCOSYLTRANSFERASE"/>
    <property type="match status" value="1"/>
</dbReference>
<sequence length="109" mass="12680">MGIDFSVVIPSHNRIEELILTLTSFELQTYDHSRFEVVVINDGSTDHTDQLLKNYRPSYPFIYKTIRSTRGRCHARNVGIELARGTYIIFCDLDFLVTPDFVETHAKYH</sequence>
<dbReference type="Pfam" id="PF00535">
    <property type="entry name" value="Glycos_transf_2"/>
    <property type="match status" value="1"/>
</dbReference>
<evidence type="ECO:0000313" key="2">
    <source>
        <dbReference type="EMBL" id="UJF31541.1"/>
    </source>
</evidence>
<dbReference type="PANTHER" id="PTHR43685:SF3">
    <property type="entry name" value="SLR2126 PROTEIN"/>
    <property type="match status" value="1"/>
</dbReference>